<dbReference type="Proteomes" id="UP001162836">
    <property type="component" value="Unassembled WGS sequence"/>
</dbReference>
<protein>
    <submittedName>
        <fullName evidence="3">Staygreen family protein</fullName>
    </submittedName>
</protein>
<gene>
    <name evidence="3" type="ORF">LRS37_01965</name>
</gene>
<evidence type="ECO:0000259" key="2">
    <source>
        <dbReference type="Pfam" id="PF12638"/>
    </source>
</evidence>
<organism evidence="3 4">
    <name type="scientific">Neobacillus sedimentimangrovi</name>
    <dbReference type="NCBI Taxonomy" id="2699460"/>
    <lineage>
        <taxon>Bacteria</taxon>
        <taxon>Bacillati</taxon>
        <taxon>Bacillota</taxon>
        <taxon>Bacilli</taxon>
        <taxon>Bacillales</taxon>
        <taxon>Bacillaceae</taxon>
        <taxon>Neobacillus</taxon>
    </lineage>
</organism>
<name>A0ABS8QFT4_9BACI</name>
<dbReference type="PANTHER" id="PTHR31750">
    <property type="entry name" value="PROTEIN STAY-GREEN 1, CHLOROPLASTIC-RELATED"/>
    <property type="match status" value="1"/>
</dbReference>
<keyword evidence="1" id="KW-0809">Transit peptide</keyword>
<dbReference type="PANTHER" id="PTHR31750:SF4">
    <property type="entry name" value="LP06106P"/>
    <property type="match status" value="1"/>
</dbReference>
<comment type="caution">
    <text evidence="3">The sequence shown here is derived from an EMBL/GenBank/DDBJ whole genome shotgun (WGS) entry which is preliminary data.</text>
</comment>
<evidence type="ECO:0000313" key="4">
    <source>
        <dbReference type="Proteomes" id="UP001162836"/>
    </source>
</evidence>
<dbReference type="RefSeq" id="WP_038535190.1">
    <property type="nucleotide sequence ID" value="NZ_JAAFZF010000001.1"/>
</dbReference>
<dbReference type="InterPro" id="IPR024438">
    <property type="entry name" value="Staygreen"/>
</dbReference>
<sequence>MSILIPTKLTTTYQPPVTKFRPVEGRKYTLTRSEVTGELFLTIGTEYNYHAINQGFRDEVLAEWVPRMGEFSLNGRVIVSDGNFDENYARVRFLIFQKEVNVALKAIVYGDKDFFTNFPWLLDAPIHIKFESNFAQFNHVLYYGTPRQFLYNET</sequence>
<reference evidence="3 4" key="1">
    <citation type="journal article" date="2023" name="Antonie Van Leeuwenhoek">
        <title>Unveiling the genomic potential of a novel thermostable glycoside hydrolases producing Neobacillus sedimentimangrovi UE25.</title>
        <authorList>
            <person name="Ejaz U."/>
            <person name="Saleem F."/>
            <person name="Rashid R."/>
            <person name="Hasan K.A."/>
            <person name="Syed M.N."/>
            <person name="Sohail M."/>
        </authorList>
    </citation>
    <scope>NUCLEOTIDE SEQUENCE [LARGE SCALE GENOMIC DNA]</scope>
    <source>
        <strain evidence="3 4">UE25</strain>
    </source>
</reference>
<feature type="domain" description="Staygreen protein" evidence="2">
    <location>
        <begin position="6"/>
        <end position="149"/>
    </location>
</feature>
<proteinExistence type="predicted"/>
<accession>A0ABS8QFT4</accession>
<dbReference type="EMBL" id="JAJODE010000003">
    <property type="protein sequence ID" value="MCD4837661.1"/>
    <property type="molecule type" value="Genomic_DNA"/>
</dbReference>
<evidence type="ECO:0000256" key="1">
    <source>
        <dbReference type="ARBA" id="ARBA00022946"/>
    </source>
</evidence>
<evidence type="ECO:0000313" key="3">
    <source>
        <dbReference type="EMBL" id="MCD4837661.1"/>
    </source>
</evidence>
<dbReference type="Pfam" id="PF12638">
    <property type="entry name" value="Staygreen"/>
    <property type="match status" value="1"/>
</dbReference>
<keyword evidence="4" id="KW-1185">Reference proteome</keyword>